<gene>
    <name evidence="2" type="ORF">NEIELOOT_00370</name>
</gene>
<dbReference type="Proteomes" id="UP000005536">
    <property type="component" value="Unassembled WGS sequence"/>
</dbReference>
<accession>D4DMU6</accession>
<keyword evidence="1" id="KW-0812">Transmembrane</keyword>
<evidence type="ECO:0000256" key="1">
    <source>
        <dbReference type="SAM" id="Phobius"/>
    </source>
</evidence>
<proteinExistence type="predicted"/>
<name>D4DMU6_NEIEG</name>
<feature type="transmembrane region" description="Helical" evidence="1">
    <location>
        <begin position="12"/>
        <end position="35"/>
    </location>
</feature>
<evidence type="ECO:0000313" key="3">
    <source>
        <dbReference type="Proteomes" id="UP000005536"/>
    </source>
</evidence>
<dbReference type="AlphaFoldDB" id="D4DMU6"/>
<sequence length="51" mass="5424">MAKKFDKDSFSGTLIVVLAVSLICSVIVAGAVVGLKPVQENKRFRISKATS</sequence>
<keyword evidence="1" id="KW-1133">Transmembrane helix</keyword>
<organism evidence="2 3">
    <name type="scientific">Neisseria elongata subsp. glycolytica ATCC 29315</name>
    <dbReference type="NCBI Taxonomy" id="546263"/>
    <lineage>
        <taxon>Bacteria</taxon>
        <taxon>Pseudomonadati</taxon>
        <taxon>Pseudomonadota</taxon>
        <taxon>Betaproteobacteria</taxon>
        <taxon>Neisseriales</taxon>
        <taxon>Neisseriaceae</taxon>
        <taxon>Neisseria</taxon>
    </lineage>
</organism>
<reference evidence="2 3" key="1">
    <citation type="submission" date="2010-02" db="EMBL/GenBank/DDBJ databases">
        <authorList>
            <person name="Weinstock G."/>
            <person name="Sodergren E."/>
            <person name="Clifton S."/>
            <person name="Fulton L."/>
            <person name="Fulton B."/>
            <person name="Courtney L."/>
            <person name="Fronick C."/>
            <person name="Harrison M."/>
            <person name="Strong C."/>
            <person name="Farmer C."/>
            <person name="Delahaunty K."/>
            <person name="Markovic C."/>
            <person name="Hall O."/>
            <person name="Minx P."/>
            <person name="Tomlinson C."/>
            <person name="Mitreva M."/>
            <person name="Nelson J."/>
            <person name="Hou S."/>
            <person name="Wollam A."/>
            <person name="Pepin K.H."/>
            <person name="Johnson M."/>
            <person name="Bhonagiri V."/>
            <person name="Zhang X."/>
            <person name="Suruliraj S."/>
            <person name="Warren W."/>
            <person name="Chinwalla A."/>
            <person name="Mardis E.R."/>
            <person name="Wilson R.K."/>
        </authorList>
    </citation>
    <scope>NUCLEOTIDE SEQUENCE [LARGE SCALE GENOMIC DNA]</scope>
    <source>
        <strain evidence="2 3">ATCC 29315</strain>
    </source>
</reference>
<comment type="caution">
    <text evidence="2">The sequence shown here is derived from an EMBL/GenBank/DDBJ whole genome shotgun (WGS) entry which is preliminary data.</text>
</comment>
<dbReference type="EMBL" id="ADBF01000009">
    <property type="protein sequence ID" value="EFE50851.1"/>
    <property type="molecule type" value="Genomic_DNA"/>
</dbReference>
<evidence type="ECO:0000313" key="2">
    <source>
        <dbReference type="EMBL" id="EFE50851.1"/>
    </source>
</evidence>
<protein>
    <submittedName>
        <fullName evidence="2">Putative Na(+)-translocating NADH-quinone reductase subunit C</fullName>
    </submittedName>
</protein>
<keyword evidence="1" id="KW-0472">Membrane</keyword>